<comment type="caution">
    <text evidence="1">The sequence shown here is derived from an EMBL/GenBank/DDBJ whole genome shotgun (WGS) entry which is preliminary data.</text>
</comment>
<reference evidence="1" key="2">
    <citation type="submission" date="2020-09" db="EMBL/GenBank/DDBJ databases">
        <authorList>
            <person name="Sun Q."/>
            <person name="Ohkuma M."/>
        </authorList>
    </citation>
    <scope>NUCLEOTIDE SEQUENCE</scope>
    <source>
        <strain evidence="1">JCM 19018</strain>
    </source>
</reference>
<organism evidence="1 2">
    <name type="scientific">Haloarcula sebkhae</name>
    <dbReference type="NCBI Taxonomy" id="932660"/>
    <lineage>
        <taxon>Archaea</taxon>
        <taxon>Methanobacteriati</taxon>
        <taxon>Methanobacteriota</taxon>
        <taxon>Stenosarchaea group</taxon>
        <taxon>Halobacteria</taxon>
        <taxon>Halobacteriales</taxon>
        <taxon>Haloarculaceae</taxon>
        <taxon>Haloarcula</taxon>
    </lineage>
</organism>
<evidence type="ECO:0000313" key="2">
    <source>
        <dbReference type="Proteomes" id="UP000614221"/>
    </source>
</evidence>
<dbReference type="Proteomes" id="UP000614221">
    <property type="component" value="Unassembled WGS sequence"/>
</dbReference>
<gene>
    <name evidence="1" type="ORF">GCM10009067_13030</name>
</gene>
<reference evidence="1" key="1">
    <citation type="journal article" date="2014" name="Int. J. Syst. Evol. Microbiol.">
        <title>Complete genome sequence of Corynebacterium casei LMG S-19264T (=DSM 44701T), isolated from a smear-ripened cheese.</title>
        <authorList>
            <consortium name="US DOE Joint Genome Institute (JGI-PGF)"/>
            <person name="Walter F."/>
            <person name="Albersmeier A."/>
            <person name="Kalinowski J."/>
            <person name="Ruckert C."/>
        </authorList>
    </citation>
    <scope>NUCLEOTIDE SEQUENCE</scope>
    <source>
        <strain evidence="1">JCM 19018</strain>
    </source>
</reference>
<sequence length="128" mass="13799">MGFFDILVRLGLAMDRYETFVEDGTVYVGSDDGPLEVAPLEDIVAAAGGPAWTITYSEAEKERYAGMDTSDEGLVVDVVDMLHAMTHSQRFVDTLAAHPTEVPADDTISPRAGLFVGKLLENLEHGVA</sequence>
<proteinExistence type="predicted"/>
<dbReference type="EMBL" id="BMPD01000002">
    <property type="protein sequence ID" value="GGK61955.1"/>
    <property type="molecule type" value="Genomic_DNA"/>
</dbReference>
<protein>
    <submittedName>
        <fullName evidence="1">Uncharacterized protein</fullName>
    </submittedName>
</protein>
<accession>A0A830ENW8</accession>
<evidence type="ECO:0000313" key="1">
    <source>
        <dbReference type="EMBL" id="GGK61955.1"/>
    </source>
</evidence>
<name>A0A830ENW8_9EURY</name>
<dbReference type="AlphaFoldDB" id="A0A830ENW8"/>